<protein>
    <recommendedName>
        <fullName evidence="2">ribonuclease H</fullName>
        <ecNumber evidence="2">3.1.26.4</ecNumber>
    </recommendedName>
</protein>
<evidence type="ECO:0000259" key="4">
    <source>
        <dbReference type="Pfam" id="PF00078"/>
    </source>
</evidence>
<evidence type="ECO:0000313" key="6">
    <source>
        <dbReference type="Proteomes" id="UP001274896"/>
    </source>
</evidence>
<comment type="similarity">
    <text evidence="1">Belongs to the beta type-B retroviral polymerase family. HERV class-II K(HML-2) pol subfamily.</text>
</comment>
<proteinExistence type="inferred from homology"/>
<dbReference type="InterPro" id="IPR043128">
    <property type="entry name" value="Rev_trsase/Diguanyl_cyclase"/>
</dbReference>
<accession>A0AAE0PZ50</accession>
<dbReference type="PANTHER" id="PTHR24559">
    <property type="entry name" value="TRANSPOSON TY3-I GAG-POL POLYPROTEIN"/>
    <property type="match status" value="1"/>
</dbReference>
<name>A0AAE0PZ50_9TELE</name>
<dbReference type="Gene3D" id="3.30.70.270">
    <property type="match status" value="1"/>
</dbReference>
<dbReference type="SUPFAM" id="SSF56672">
    <property type="entry name" value="DNA/RNA polymerases"/>
    <property type="match status" value="1"/>
</dbReference>
<comment type="caution">
    <text evidence="5">The sequence shown here is derived from an EMBL/GenBank/DDBJ whole genome shotgun (WGS) entry which is preliminary data.</text>
</comment>
<dbReference type="InterPro" id="IPR053134">
    <property type="entry name" value="RNA-dir_DNA_polymerase"/>
</dbReference>
<dbReference type="InterPro" id="IPR000477">
    <property type="entry name" value="RT_dom"/>
</dbReference>
<gene>
    <name evidence="5" type="ORF">QTP70_006845</name>
</gene>
<reference evidence="5" key="1">
    <citation type="submission" date="2023-06" db="EMBL/GenBank/DDBJ databases">
        <title>Male Hemibagrus guttatus genome.</title>
        <authorList>
            <person name="Bian C."/>
        </authorList>
    </citation>
    <scope>NUCLEOTIDE SEQUENCE</scope>
    <source>
        <strain evidence="5">Male_cb2023</strain>
        <tissue evidence="5">Muscle</tissue>
    </source>
</reference>
<sequence>MEQGFEHGAEQGLKPDLEGRPGFGMEQGLYLTRTQAPAPGPDHCYPRHDLPHLSSLVVIIHPCSPSTSYACNTYAFAGSTSRTTSALSRPVLWGTWTTALYNAFFPHCTLLPSKRWGLPLKEESVVSQPIPVSFKPLPKAYFNVNDEVHELAIFVDSGANFEFLDEELAYQLGNETEPLPSALQVRSLDGHVLHQALCCTKALHVVFTELHQEWLSLLVILSFHAPVMFGFLWLQKHNPIFTGPAGECWTGALTVMPIVSAPQLWLQLLPSMSSDPSSLLTTMIWLKFFFVEKKDKSLRPCINYWGLNTITVKNHYPLPLMSSAFELLQGATVFIKLNLQNTYHLVRIKEGDEWKTTFNTSTGHYEYLVMPFCLTNTPAVFQALINNVLRDMLNQFVSCT</sequence>
<evidence type="ECO:0000256" key="2">
    <source>
        <dbReference type="ARBA" id="ARBA00012180"/>
    </source>
</evidence>
<evidence type="ECO:0000313" key="5">
    <source>
        <dbReference type="EMBL" id="KAK3510445.1"/>
    </source>
</evidence>
<dbReference type="GO" id="GO:0004523">
    <property type="term" value="F:RNA-DNA hybrid ribonuclease activity"/>
    <property type="evidence" value="ECO:0007669"/>
    <property type="project" value="UniProtKB-EC"/>
</dbReference>
<dbReference type="Proteomes" id="UP001274896">
    <property type="component" value="Unassembled WGS sequence"/>
</dbReference>
<feature type="domain" description="Reverse transcriptase" evidence="4">
    <location>
        <begin position="291"/>
        <end position="396"/>
    </location>
</feature>
<organism evidence="5 6">
    <name type="scientific">Hemibagrus guttatus</name>
    <dbReference type="NCBI Taxonomy" id="175788"/>
    <lineage>
        <taxon>Eukaryota</taxon>
        <taxon>Metazoa</taxon>
        <taxon>Chordata</taxon>
        <taxon>Craniata</taxon>
        <taxon>Vertebrata</taxon>
        <taxon>Euteleostomi</taxon>
        <taxon>Actinopterygii</taxon>
        <taxon>Neopterygii</taxon>
        <taxon>Teleostei</taxon>
        <taxon>Ostariophysi</taxon>
        <taxon>Siluriformes</taxon>
        <taxon>Bagridae</taxon>
        <taxon>Hemibagrus</taxon>
    </lineage>
</organism>
<dbReference type="Gene3D" id="3.10.10.10">
    <property type="entry name" value="HIV Type 1 Reverse Transcriptase, subunit A, domain 1"/>
    <property type="match status" value="1"/>
</dbReference>
<evidence type="ECO:0000256" key="1">
    <source>
        <dbReference type="ARBA" id="ARBA00010879"/>
    </source>
</evidence>
<evidence type="ECO:0000256" key="3">
    <source>
        <dbReference type="SAM" id="MobiDB-lite"/>
    </source>
</evidence>
<dbReference type="CDD" id="cd00303">
    <property type="entry name" value="retropepsin_like"/>
    <property type="match status" value="1"/>
</dbReference>
<keyword evidence="6" id="KW-1185">Reference proteome</keyword>
<dbReference type="Pfam" id="PF00078">
    <property type="entry name" value="RVT_1"/>
    <property type="match status" value="1"/>
</dbReference>
<dbReference type="EMBL" id="JAUCMX010000025">
    <property type="protein sequence ID" value="KAK3510445.1"/>
    <property type="molecule type" value="Genomic_DNA"/>
</dbReference>
<dbReference type="PANTHER" id="PTHR24559:SF440">
    <property type="entry name" value="RIBONUCLEASE H"/>
    <property type="match status" value="1"/>
</dbReference>
<dbReference type="AlphaFoldDB" id="A0AAE0PZ50"/>
<dbReference type="CDD" id="cd01647">
    <property type="entry name" value="RT_LTR"/>
    <property type="match status" value="1"/>
</dbReference>
<feature type="region of interest" description="Disordered" evidence="3">
    <location>
        <begin position="1"/>
        <end position="21"/>
    </location>
</feature>
<dbReference type="EC" id="3.1.26.4" evidence="2"/>
<feature type="compositionally biased region" description="Basic and acidic residues" evidence="3">
    <location>
        <begin position="1"/>
        <end position="19"/>
    </location>
</feature>
<dbReference type="InterPro" id="IPR043502">
    <property type="entry name" value="DNA/RNA_pol_sf"/>
</dbReference>